<dbReference type="InterPro" id="IPR011009">
    <property type="entry name" value="Kinase-like_dom_sf"/>
</dbReference>
<evidence type="ECO:0000313" key="1">
    <source>
        <dbReference type="EMBL" id="KAK9720320.1"/>
    </source>
</evidence>
<sequence length="169" mass="20000">MFDSFLQEKIGKSLNLTPTCHYASVTEPKEYLIFEHLKVQNFSVFDKKRLLDEDHILVVLRNYAKLHGVSYALKDQRPDVFREVPRIIGERTVWCYKTLTAQASVSSSERTVMDYNRGRIDETTLKRFEEVGSRFYEFLEEIAAYDDRHKVMVHGDSWLTNMQFKYDDL</sequence>
<keyword evidence="1" id="KW-0808">Transferase</keyword>
<protein>
    <submittedName>
        <fullName evidence="1">Ecdysteroid kinase-like family</fullName>
    </submittedName>
</protein>
<dbReference type="GO" id="GO:0016301">
    <property type="term" value="F:kinase activity"/>
    <property type="evidence" value="ECO:0007669"/>
    <property type="project" value="UniProtKB-KW"/>
</dbReference>
<dbReference type="SUPFAM" id="SSF56112">
    <property type="entry name" value="Protein kinase-like (PK-like)"/>
    <property type="match status" value="1"/>
</dbReference>
<reference evidence="1 2" key="1">
    <citation type="journal article" date="2024" name="BMC Genomics">
        <title>De novo assembly and annotation of Popillia japonica's genome with initial clues to its potential as an invasive pest.</title>
        <authorList>
            <person name="Cucini C."/>
            <person name="Boschi S."/>
            <person name="Funari R."/>
            <person name="Cardaioli E."/>
            <person name="Iannotti N."/>
            <person name="Marturano G."/>
            <person name="Paoli F."/>
            <person name="Bruttini M."/>
            <person name="Carapelli A."/>
            <person name="Frati F."/>
            <person name="Nardi F."/>
        </authorList>
    </citation>
    <scope>NUCLEOTIDE SEQUENCE [LARGE SCALE GENOMIC DNA]</scope>
    <source>
        <strain evidence="1">DMR45628</strain>
    </source>
</reference>
<comment type="caution">
    <text evidence="1">The sequence shown here is derived from an EMBL/GenBank/DDBJ whole genome shotgun (WGS) entry which is preliminary data.</text>
</comment>
<gene>
    <name evidence="1" type="ORF">QE152_g22155</name>
</gene>
<dbReference type="AlphaFoldDB" id="A0AAW1KLS1"/>
<name>A0AAW1KLS1_POPJA</name>
<dbReference type="PANTHER" id="PTHR11012">
    <property type="entry name" value="PROTEIN KINASE-LIKE DOMAIN-CONTAINING"/>
    <property type="match status" value="1"/>
</dbReference>
<dbReference type="Pfam" id="PF02958">
    <property type="entry name" value="EcKL"/>
    <property type="match status" value="1"/>
</dbReference>
<keyword evidence="2" id="KW-1185">Reference proteome</keyword>
<dbReference type="Proteomes" id="UP001458880">
    <property type="component" value="Unassembled WGS sequence"/>
</dbReference>
<dbReference type="PANTHER" id="PTHR11012:SF30">
    <property type="entry name" value="PROTEIN KINASE-LIKE DOMAIN-CONTAINING"/>
    <property type="match status" value="1"/>
</dbReference>
<organism evidence="1 2">
    <name type="scientific">Popillia japonica</name>
    <name type="common">Japanese beetle</name>
    <dbReference type="NCBI Taxonomy" id="7064"/>
    <lineage>
        <taxon>Eukaryota</taxon>
        <taxon>Metazoa</taxon>
        <taxon>Ecdysozoa</taxon>
        <taxon>Arthropoda</taxon>
        <taxon>Hexapoda</taxon>
        <taxon>Insecta</taxon>
        <taxon>Pterygota</taxon>
        <taxon>Neoptera</taxon>
        <taxon>Endopterygota</taxon>
        <taxon>Coleoptera</taxon>
        <taxon>Polyphaga</taxon>
        <taxon>Scarabaeiformia</taxon>
        <taxon>Scarabaeidae</taxon>
        <taxon>Rutelinae</taxon>
        <taxon>Popillia</taxon>
    </lineage>
</organism>
<dbReference type="InterPro" id="IPR004119">
    <property type="entry name" value="EcKL"/>
</dbReference>
<proteinExistence type="predicted"/>
<dbReference type="EMBL" id="JASPKY010000211">
    <property type="protein sequence ID" value="KAK9720320.1"/>
    <property type="molecule type" value="Genomic_DNA"/>
</dbReference>
<accession>A0AAW1KLS1</accession>
<keyword evidence="1" id="KW-0418">Kinase</keyword>
<evidence type="ECO:0000313" key="2">
    <source>
        <dbReference type="Proteomes" id="UP001458880"/>
    </source>
</evidence>